<sequence length="453" mass="49716">MFLTGPSRMASGRARRTRKLRNWVLEQVDSGKFPGVCWDDADKTMFRIPWKHAGKQDFREEQDAAFFKAWAIFKGKYREGDQADPAAWKTRLRCALNKSPEFEEVPERGHMEGPEPYKVYRLLPSGTLPGDYCPPYSLVPILGNNISHTLRGGWEASGESDSSFPRAEPSDPSLTLTPGPDPSGASTAPQGIQKLQPKRNHTLLSSDEEDNVENKRSCIRSLPSLQNSPGIMVPAKGPSSSFQHMDDSGIGSNSNSPEPHEVADSADVTLQDDLEILQLLPLSDADYSLLLTFHYSGHLVGKTEVYGPDCRLVAKSSGSQNNIEQVVLPSASVLSEPTLQVSTENLLNQFDRGILVASNARGLFVQRLCTIPISWTGPCAPSGPGPHLLQDKRCVEVFNPAKFFQDGAGIRPIPTVNWTCISEECSVPLVSVTLVFLFLSFNSKGYNVLSVPF</sequence>
<organism evidence="9 10">
    <name type="scientific">Phascolarctos cinereus</name>
    <name type="common">Koala</name>
    <dbReference type="NCBI Taxonomy" id="38626"/>
    <lineage>
        <taxon>Eukaryota</taxon>
        <taxon>Metazoa</taxon>
        <taxon>Chordata</taxon>
        <taxon>Craniata</taxon>
        <taxon>Vertebrata</taxon>
        <taxon>Euteleostomi</taxon>
        <taxon>Mammalia</taxon>
        <taxon>Metatheria</taxon>
        <taxon>Diprotodontia</taxon>
        <taxon>Phascolarctidae</taxon>
        <taxon>Phascolarctos</taxon>
    </lineage>
</organism>
<keyword evidence="2" id="KW-0805">Transcription regulation</keyword>
<evidence type="ECO:0000256" key="4">
    <source>
        <dbReference type="ARBA" id="ARBA00023159"/>
    </source>
</evidence>
<dbReference type="Gene3D" id="1.10.10.10">
    <property type="entry name" value="Winged helix-like DNA-binding domain superfamily/Winged helix DNA-binding domain"/>
    <property type="match status" value="1"/>
</dbReference>
<dbReference type="Proteomes" id="UP000515140">
    <property type="component" value="Unplaced"/>
</dbReference>
<dbReference type="InterPro" id="IPR036388">
    <property type="entry name" value="WH-like_DNA-bd_sf"/>
</dbReference>
<protein>
    <submittedName>
        <fullName evidence="10">Interferon regulatory factor 9 isoform X2</fullName>
    </submittedName>
</protein>
<keyword evidence="4" id="KW-0010">Activator</keyword>
<comment type="subcellular location">
    <subcellularLocation>
        <location evidence="1">Nucleus</location>
    </subcellularLocation>
</comment>
<dbReference type="SUPFAM" id="SSF46785">
    <property type="entry name" value="Winged helix' DNA-binding domain"/>
    <property type="match status" value="1"/>
</dbReference>
<evidence type="ECO:0000256" key="1">
    <source>
        <dbReference type="ARBA" id="ARBA00004123"/>
    </source>
</evidence>
<dbReference type="InterPro" id="IPR001346">
    <property type="entry name" value="Interferon_reg_fact_DNA-bd_dom"/>
</dbReference>
<dbReference type="GO" id="GO:0005634">
    <property type="term" value="C:nucleus"/>
    <property type="evidence" value="ECO:0007669"/>
    <property type="project" value="UniProtKB-SubCell"/>
</dbReference>
<feature type="region of interest" description="Disordered" evidence="7">
    <location>
        <begin position="221"/>
        <end position="264"/>
    </location>
</feature>
<dbReference type="SMART" id="SM01243">
    <property type="entry name" value="IRF-3"/>
    <property type="match status" value="1"/>
</dbReference>
<evidence type="ECO:0000256" key="5">
    <source>
        <dbReference type="ARBA" id="ARBA00023163"/>
    </source>
</evidence>
<dbReference type="Gene3D" id="2.60.200.10">
    <property type="match status" value="1"/>
</dbReference>
<dbReference type="SMART" id="SM00348">
    <property type="entry name" value="IRF"/>
    <property type="match status" value="1"/>
</dbReference>
<proteinExistence type="predicted"/>
<gene>
    <name evidence="10" type="primary">IRF9</name>
</gene>
<dbReference type="GO" id="GO:0045944">
    <property type="term" value="P:positive regulation of transcription by RNA polymerase II"/>
    <property type="evidence" value="ECO:0007669"/>
    <property type="project" value="UniProtKB-ARBA"/>
</dbReference>
<evidence type="ECO:0000256" key="3">
    <source>
        <dbReference type="ARBA" id="ARBA00023125"/>
    </source>
</evidence>
<evidence type="ECO:0000313" key="9">
    <source>
        <dbReference type="Proteomes" id="UP000515140"/>
    </source>
</evidence>
<evidence type="ECO:0000313" key="10">
    <source>
        <dbReference type="RefSeq" id="XP_020823564.1"/>
    </source>
</evidence>
<dbReference type="PROSITE" id="PS51507">
    <property type="entry name" value="IRF_2"/>
    <property type="match status" value="1"/>
</dbReference>
<dbReference type="GO" id="GO:0000978">
    <property type="term" value="F:RNA polymerase II cis-regulatory region sequence-specific DNA binding"/>
    <property type="evidence" value="ECO:0007669"/>
    <property type="project" value="TreeGrafter"/>
</dbReference>
<dbReference type="CDD" id="cd00103">
    <property type="entry name" value="IRF"/>
    <property type="match status" value="1"/>
</dbReference>
<keyword evidence="9" id="KW-1185">Reference proteome</keyword>
<dbReference type="GeneID" id="110195167"/>
<dbReference type="GO" id="GO:0000981">
    <property type="term" value="F:DNA-binding transcription factor activity, RNA polymerase II-specific"/>
    <property type="evidence" value="ECO:0007669"/>
    <property type="project" value="TreeGrafter"/>
</dbReference>
<evidence type="ECO:0000256" key="6">
    <source>
        <dbReference type="ARBA" id="ARBA00023242"/>
    </source>
</evidence>
<dbReference type="PROSITE" id="PS00601">
    <property type="entry name" value="IRF_1"/>
    <property type="match status" value="1"/>
</dbReference>
<keyword evidence="6" id="KW-0539">Nucleus</keyword>
<dbReference type="InterPro" id="IPR008984">
    <property type="entry name" value="SMAD_FHA_dom_sf"/>
</dbReference>
<dbReference type="GO" id="GO:0002376">
    <property type="term" value="P:immune system process"/>
    <property type="evidence" value="ECO:0007669"/>
    <property type="project" value="TreeGrafter"/>
</dbReference>
<keyword evidence="3" id="KW-0238">DNA-binding</keyword>
<feature type="domain" description="IRF tryptophan pentad repeat" evidence="8">
    <location>
        <begin position="17"/>
        <end position="124"/>
    </location>
</feature>
<feature type="region of interest" description="Disordered" evidence="7">
    <location>
        <begin position="153"/>
        <end position="198"/>
    </location>
</feature>
<dbReference type="RefSeq" id="XP_020823564.1">
    <property type="nucleotide sequence ID" value="XM_020967905.1"/>
</dbReference>
<dbReference type="PANTHER" id="PTHR11949:SF26">
    <property type="entry name" value="INTERFERON REGULATORY FACTOR 9"/>
    <property type="match status" value="1"/>
</dbReference>
<dbReference type="PRINTS" id="PR00267">
    <property type="entry name" value="INTFRNREGFCT"/>
</dbReference>
<evidence type="ECO:0000256" key="7">
    <source>
        <dbReference type="SAM" id="MobiDB-lite"/>
    </source>
</evidence>
<evidence type="ECO:0000256" key="2">
    <source>
        <dbReference type="ARBA" id="ARBA00023015"/>
    </source>
</evidence>
<dbReference type="InterPro" id="IPR019817">
    <property type="entry name" value="Interferon_reg_fac_CS"/>
</dbReference>
<dbReference type="FunFam" id="1.10.10.10:FF:000041">
    <property type="entry name" value="Interferon regulatory factor 4"/>
    <property type="match status" value="1"/>
</dbReference>
<name>A0A6P5IYB6_PHACI</name>
<dbReference type="PANTHER" id="PTHR11949">
    <property type="entry name" value="INTERFERON REGULATORY FACTOR"/>
    <property type="match status" value="1"/>
</dbReference>
<accession>A0A6P5IYB6</accession>
<dbReference type="Pfam" id="PF10401">
    <property type="entry name" value="IRF-3"/>
    <property type="match status" value="1"/>
</dbReference>
<dbReference type="SUPFAM" id="SSF49879">
    <property type="entry name" value="SMAD/FHA domain"/>
    <property type="match status" value="1"/>
</dbReference>
<dbReference type="CTD" id="10379"/>
<dbReference type="Pfam" id="PF00605">
    <property type="entry name" value="IRF"/>
    <property type="match status" value="1"/>
</dbReference>
<dbReference type="InterPro" id="IPR036390">
    <property type="entry name" value="WH_DNA-bd_sf"/>
</dbReference>
<dbReference type="AlphaFoldDB" id="A0A6P5IYB6"/>
<reference evidence="10" key="1">
    <citation type="submission" date="2025-08" db="UniProtKB">
        <authorList>
            <consortium name="RefSeq"/>
        </authorList>
    </citation>
    <scope>IDENTIFICATION</scope>
    <source>
        <tissue evidence="10">Spleen</tissue>
    </source>
</reference>
<dbReference type="InterPro" id="IPR017855">
    <property type="entry name" value="SMAD-like_dom_sf"/>
</dbReference>
<evidence type="ECO:0000259" key="8">
    <source>
        <dbReference type="PROSITE" id="PS51507"/>
    </source>
</evidence>
<dbReference type="InterPro" id="IPR019471">
    <property type="entry name" value="Interferon_reg_factor-3"/>
</dbReference>
<keyword evidence="5" id="KW-0804">Transcription</keyword>